<dbReference type="InterPro" id="IPR007051">
    <property type="entry name" value="CHORD_dom"/>
</dbReference>
<keyword evidence="3" id="KW-0862">Zinc</keyword>
<dbReference type="AlphaFoldDB" id="A0AAW1LAT9"/>
<protein>
    <submittedName>
        <fullName evidence="6">Choed</fullName>
    </submittedName>
</protein>
<dbReference type="InterPro" id="IPR008978">
    <property type="entry name" value="HSP20-like_chaperone"/>
</dbReference>
<sequence>MSGELLQCYNRGCGQKYHADKNAEDSCRHHPGEPFFHDAYKGWSCCNRKCTDFTEFLNIRGCTVSKHSNIKPIEPEKPVQSIPDVEIVEVKPVQPAMKRPPFNTPMTTMNPEIAPSVKQNISVSSENTTNANSSEVTVGTSCKNRGCTTSYEGPTSDSSTCTYHPGVPIFHEVKLDVRQDNIYGRKKMTTSVIKLSPVRLYANLVFPQELGATFNIDIELNGVIDVEKSNVQMLGTKVEIKMKKAEPSNWRMLEYRKSSEGKAEVETLNPNDLAPKVEGVDLEDL</sequence>
<name>A0AAW1LAT9_POPJA</name>
<dbReference type="Gene3D" id="2.60.40.790">
    <property type="match status" value="1"/>
</dbReference>
<evidence type="ECO:0000256" key="2">
    <source>
        <dbReference type="ARBA" id="ARBA00022737"/>
    </source>
</evidence>
<evidence type="ECO:0000256" key="3">
    <source>
        <dbReference type="ARBA" id="ARBA00022833"/>
    </source>
</evidence>
<proteinExistence type="predicted"/>
<evidence type="ECO:0000259" key="5">
    <source>
        <dbReference type="PROSITE" id="PS51401"/>
    </source>
</evidence>
<comment type="caution">
    <text evidence="6">The sequence shown here is derived from an EMBL/GenBank/DDBJ whole genome shotgun (WGS) entry which is preliminary data.</text>
</comment>
<dbReference type="PANTHER" id="PTHR46983:SF3">
    <property type="entry name" value="CHPADIPLOID STATE MAINTENANCE PROTEIN CHPA"/>
    <property type="match status" value="1"/>
</dbReference>
<feature type="domain" description="CHORD" evidence="5">
    <location>
        <begin position="8"/>
        <end position="67"/>
    </location>
</feature>
<accession>A0AAW1LAT9</accession>
<evidence type="ECO:0000256" key="4">
    <source>
        <dbReference type="SAM" id="MobiDB-lite"/>
    </source>
</evidence>
<dbReference type="SUPFAM" id="SSF49764">
    <property type="entry name" value="HSP20-like chaperones"/>
    <property type="match status" value="1"/>
</dbReference>
<gene>
    <name evidence="6" type="ORF">QE152_g13107</name>
</gene>
<feature type="region of interest" description="Disordered" evidence="4">
    <location>
        <begin position="260"/>
        <end position="285"/>
    </location>
</feature>
<dbReference type="EMBL" id="JASPKY010000122">
    <property type="protein sequence ID" value="KAK9732096.1"/>
    <property type="molecule type" value="Genomic_DNA"/>
</dbReference>
<keyword evidence="7" id="KW-1185">Reference proteome</keyword>
<dbReference type="InterPro" id="IPR039790">
    <property type="entry name" value="CHRD1"/>
</dbReference>
<evidence type="ECO:0000313" key="7">
    <source>
        <dbReference type="Proteomes" id="UP001458880"/>
    </source>
</evidence>
<dbReference type="GO" id="GO:0046872">
    <property type="term" value="F:metal ion binding"/>
    <property type="evidence" value="ECO:0007669"/>
    <property type="project" value="UniProtKB-KW"/>
</dbReference>
<dbReference type="Gene3D" id="4.10.1130.20">
    <property type="match status" value="2"/>
</dbReference>
<dbReference type="Pfam" id="PF04968">
    <property type="entry name" value="CHORD"/>
    <property type="match status" value="2"/>
</dbReference>
<organism evidence="6 7">
    <name type="scientific">Popillia japonica</name>
    <name type="common">Japanese beetle</name>
    <dbReference type="NCBI Taxonomy" id="7064"/>
    <lineage>
        <taxon>Eukaryota</taxon>
        <taxon>Metazoa</taxon>
        <taxon>Ecdysozoa</taxon>
        <taxon>Arthropoda</taxon>
        <taxon>Hexapoda</taxon>
        <taxon>Insecta</taxon>
        <taxon>Pterygota</taxon>
        <taxon>Neoptera</taxon>
        <taxon>Endopterygota</taxon>
        <taxon>Coleoptera</taxon>
        <taxon>Polyphaga</taxon>
        <taxon>Scarabaeiformia</taxon>
        <taxon>Scarabaeidae</taxon>
        <taxon>Rutelinae</taxon>
        <taxon>Popillia</taxon>
    </lineage>
</organism>
<dbReference type="Proteomes" id="UP001458880">
    <property type="component" value="Unassembled WGS sequence"/>
</dbReference>
<reference evidence="6 7" key="1">
    <citation type="journal article" date="2024" name="BMC Genomics">
        <title>De novo assembly and annotation of Popillia japonica's genome with initial clues to its potential as an invasive pest.</title>
        <authorList>
            <person name="Cucini C."/>
            <person name="Boschi S."/>
            <person name="Funari R."/>
            <person name="Cardaioli E."/>
            <person name="Iannotti N."/>
            <person name="Marturano G."/>
            <person name="Paoli F."/>
            <person name="Bruttini M."/>
            <person name="Carapelli A."/>
            <person name="Frati F."/>
            <person name="Nardi F."/>
        </authorList>
    </citation>
    <scope>NUCLEOTIDE SEQUENCE [LARGE SCALE GENOMIC DNA]</scope>
    <source>
        <strain evidence="6">DMR45628</strain>
    </source>
</reference>
<keyword evidence="1" id="KW-0479">Metal-binding</keyword>
<evidence type="ECO:0000256" key="1">
    <source>
        <dbReference type="ARBA" id="ARBA00022723"/>
    </source>
</evidence>
<evidence type="ECO:0000313" key="6">
    <source>
        <dbReference type="EMBL" id="KAK9732096.1"/>
    </source>
</evidence>
<dbReference type="PANTHER" id="PTHR46983">
    <property type="entry name" value="CYSTEINE AND HISTIDINE-RICH DOMAIN-CONTAINING PROTEIN 1"/>
    <property type="match status" value="1"/>
</dbReference>
<keyword evidence="2" id="KW-0677">Repeat</keyword>
<dbReference type="PROSITE" id="PS51401">
    <property type="entry name" value="CHORD"/>
    <property type="match status" value="1"/>
</dbReference>